<feature type="signal peptide" evidence="3">
    <location>
        <begin position="1"/>
        <end position="19"/>
    </location>
</feature>
<feature type="region of interest" description="Disordered" evidence="1">
    <location>
        <begin position="512"/>
        <end position="532"/>
    </location>
</feature>
<dbReference type="RefSeq" id="WP_255915445.1">
    <property type="nucleotide sequence ID" value="NZ_JANFQO010000015.1"/>
</dbReference>
<dbReference type="Proteomes" id="UP001165498">
    <property type="component" value="Unassembled WGS sequence"/>
</dbReference>
<feature type="transmembrane region" description="Helical" evidence="2">
    <location>
        <begin position="1013"/>
        <end position="1034"/>
    </location>
</feature>
<dbReference type="EMBL" id="JANFQO010000015">
    <property type="protein sequence ID" value="MCQ4166253.1"/>
    <property type="molecule type" value="Genomic_DNA"/>
</dbReference>
<feature type="transmembrane region" description="Helical" evidence="2">
    <location>
        <begin position="1288"/>
        <end position="1310"/>
    </location>
</feature>
<feature type="transmembrane region" description="Helical" evidence="2">
    <location>
        <begin position="913"/>
        <end position="934"/>
    </location>
</feature>
<evidence type="ECO:0000256" key="3">
    <source>
        <dbReference type="SAM" id="SignalP"/>
    </source>
</evidence>
<feature type="region of interest" description="Disordered" evidence="1">
    <location>
        <begin position="609"/>
        <end position="629"/>
    </location>
</feature>
<keyword evidence="2" id="KW-0812">Transmembrane</keyword>
<keyword evidence="5" id="KW-1185">Reference proteome</keyword>
<feature type="transmembrane region" description="Helical" evidence="2">
    <location>
        <begin position="882"/>
        <end position="901"/>
    </location>
</feature>
<evidence type="ECO:0000313" key="4">
    <source>
        <dbReference type="EMBL" id="MCQ4166253.1"/>
    </source>
</evidence>
<feature type="region of interest" description="Disordered" evidence="1">
    <location>
        <begin position="239"/>
        <end position="272"/>
    </location>
</feature>
<evidence type="ECO:0000256" key="1">
    <source>
        <dbReference type="SAM" id="MobiDB-lite"/>
    </source>
</evidence>
<feature type="transmembrane region" description="Helical" evidence="2">
    <location>
        <begin position="954"/>
        <end position="973"/>
    </location>
</feature>
<sequence>MARQLIWVLAALLAAPATAQDCPDNPAIRTNIEQVRADCLGAAGALVALEAPGNEEDAGKSADALQRCARSARLLGLCKGGQACLFSGAGPGLPQCGASPRRLSAVALEAAKLWSPAPGAEAGARLPDAPQRLQWSGFLFRLYGERCRSLSGCWAWLKSRALSSDPRDYRDQELAARIDQTSRRMEGMRNEFSQTLKTIWQGPAPDASASDGLQTLLHGGSQSLQALAADVHAARVAVENHLRPGAPDRRRSTDTGSSAGEDAATGKDPPDKEEALAAAISGLASAVAALKPEKPAQPAPLSQIRPDDDYERIFTQARSIGYGLLLVPDPRVPRHRRSYDMSIASTSQAMLAEDYVLDRYSMPWQDYLDNPASKPAAAAAAARYLDDGRFGVLLYRHDGWRNGSAGYDIRVLFVVAETASFGVQQQAFIGAVARVLEKTACTDGLPRQFALVYPGVAGAATPACTTDRPLSIIGPAFSGSITSLVEALHQVDAAVLERESRCAEKFGSGNTENAAAGVTRNPPAAARDEAARRDDARQCAARQRAAQAVRCTLDFPPCGNVYANLISPATTATSNGNLEKLLAETQATRFRIHYQRLAVSDKSKLEELGKLLPPEGPHSQEGADTQPEPPSVVLFAEASIFGNGLCPRDSPLKVCKRSVTIHFPANIADIRYGQNAQDRAHRQQVQDSLKVSQERSTLALEDGAENGSEFPESQRSPLSTVSASAVLDQLIEQARAYRPRLIIVAATDVRDRLFLFDRLRRQIPGALLVDLETDVLMSHPNFIHASRGSLLLGSARLSNRRDQPQEALVSFATDDQALLYAAIRSLCDPQLPLSCQAAQGGARLRLFRDAAAPAPVLHMPTQQGLMPVTLDPPCEGRWPVTVLQWLSPLLALLAVAALALLHQLLRPRRGAKWWRRGAAIAGTITLLGLCLYGLCRIPPLQGNSTLLALSGVNPWLAAAIVAGAVGFAVLYVLGTRSAYALSVALTDGEVRHLLPGGAGSAAQRQNLIAPLDLTNGGIALPAFVAMLLWLWLLITQPGWRHGLLQGWAEMMLTFAQPVIALAAVAGLVLFAAWTHCALISARRVAAMAQRFNGDGLPSWSALPGFVVGSIAAGPRNWLEKTLRTITGGEAELRVVPPLQADAPLTRVRARPRFAATPLLARSRYFDWLDQALSGAGGATDAAHRSRLERLCQLQNDFSDNLRERALLALIFAYQAEAARYSLYFGLLMALALPLLAYSYPLAGGERYALFGLVLLLAGAFLSAFLLHRMQHAPALDRLLCDGEGKTKFEYQTLTALFSPLLMALFGWAVVKMPGVLDWSGGMLEVLLGVFKR</sequence>
<organism evidence="4 5">
    <name type="scientific">Tahibacter harae</name>
    <dbReference type="NCBI Taxonomy" id="2963937"/>
    <lineage>
        <taxon>Bacteria</taxon>
        <taxon>Pseudomonadati</taxon>
        <taxon>Pseudomonadota</taxon>
        <taxon>Gammaproteobacteria</taxon>
        <taxon>Lysobacterales</taxon>
        <taxon>Rhodanobacteraceae</taxon>
        <taxon>Tahibacter</taxon>
    </lineage>
</organism>
<name>A0ABT1QVE2_9GAMM</name>
<feature type="transmembrane region" description="Helical" evidence="2">
    <location>
        <begin position="1054"/>
        <end position="1073"/>
    </location>
</feature>
<evidence type="ECO:0000256" key="2">
    <source>
        <dbReference type="SAM" id="Phobius"/>
    </source>
</evidence>
<protein>
    <submittedName>
        <fullName evidence="4">Uncharacterized protein</fullName>
    </submittedName>
</protein>
<proteinExistence type="predicted"/>
<accession>A0ABT1QVE2</accession>
<feature type="chain" id="PRO_5046113564" evidence="3">
    <location>
        <begin position="20"/>
        <end position="1332"/>
    </location>
</feature>
<feature type="compositionally biased region" description="Basic and acidic residues" evidence="1">
    <location>
        <begin position="239"/>
        <end position="253"/>
    </location>
</feature>
<feature type="transmembrane region" description="Helical" evidence="2">
    <location>
        <begin position="1220"/>
        <end position="1241"/>
    </location>
</feature>
<keyword evidence="2" id="KW-1133">Transmembrane helix</keyword>
<keyword evidence="3" id="KW-0732">Signal</keyword>
<comment type="caution">
    <text evidence="4">The sequence shown here is derived from an EMBL/GenBank/DDBJ whole genome shotgun (WGS) entry which is preliminary data.</text>
</comment>
<feature type="transmembrane region" description="Helical" evidence="2">
    <location>
        <begin position="1247"/>
        <end position="1267"/>
    </location>
</feature>
<reference evidence="4" key="1">
    <citation type="submission" date="2022-07" db="EMBL/GenBank/DDBJ databases">
        <title>Tahibacter sp., a new gammaproteobacterium isolated from the silt sample collected at pig farm.</title>
        <authorList>
            <person name="Chen H."/>
        </authorList>
    </citation>
    <scope>NUCLEOTIDE SEQUENCE</scope>
    <source>
        <strain evidence="4">P2K</strain>
    </source>
</reference>
<keyword evidence="2" id="KW-0472">Membrane</keyword>
<evidence type="ECO:0000313" key="5">
    <source>
        <dbReference type="Proteomes" id="UP001165498"/>
    </source>
</evidence>
<gene>
    <name evidence="4" type="ORF">NM961_16145</name>
</gene>